<name>A0A0S4KP69_9BACT</name>
<dbReference type="InterPro" id="IPR024402">
    <property type="entry name" value="DUF2726"/>
</dbReference>
<reference evidence="3" key="1">
    <citation type="submission" date="2015-09" db="EMBL/GenBank/DDBJ databases">
        <authorList>
            <person name="Daims H."/>
        </authorList>
    </citation>
    <scope>NUCLEOTIDE SEQUENCE [LARGE SCALE GENOMIC DNA]</scope>
</reference>
<organism evidence="2 3">
    <name type="scientific">Candidatus Nitrospira inopinata</name>
    <dbReference type="NCBI Taxonomy" id="1715989"/>
    <lineage>
        <taxon>Bacteria</taxon>
        <taxon>Pseudomonadati</taxon>
        <taxon>Nitrospirota</taxon>
        <taxon>Nitrospiria</taxon>
        <taxon>Nitrospirales</taxon>
        <taxon>Nitrospiraceae</taxon>
        <taxon>Nitrospira</taxon>
    </lineage>
</organism>
<dbReference type="EMBL" id="LN885086">
    <property type="protein sequence ID" value="CUQ66167.1"/>
    <property type="molecule type" value="Genomic_DNA"/>
</dbReference>
<dbReference type="KEGG" id="nio:NITINOP_1192"/>
<dbReference type="AlphaFoldDB" id="A0A0S4KP69"/>
<dbReference type="STRING" id="1715989.NITINOP_1192"/>
<sequence>MKDLVIGGAAAAVVILWWLVARSKTSEGSAADFTLPAKAVVTARPLLTDEESSFYNRLQIATQDRYLIFAHVPLWSFVSVDASGKHRTRILKRLVLTQVDFALVHPGSRHVEQVVLLQGEPSDTTQNDRHRVVESVMAAAGIRVAKARSTRSYTIPELIDLLGLSEEEPAS</sequence>
<evidence type="ECO:0000313" key="3">
    <source>
        <dbReference type="Proteomes" id="UP000066284"/>
    </source>
</evidence>
<protein>
    <recommendedName>
        <fullName evidence="1">DUF2726 domain-containing protein</fullName>
    </recommendedName>
</protein>
<dbReference type="Proteomes" id="UP000066284">
    <property type="component" value="Chromosome 1"/>
</dbReference>
<dbReference type="OrthoDB" id="9803148at2"/>
<keyword evidence="3" id="KW-1185">Reference proteome</keyword>
<dbReference type="RefSeq" id="WP_062484034.1">
    <property type="nucleotide sequence ID" value="NZ_LN885086.1"/>
</dbReference>
<proteinExistence type="predicted"/>
<evidence type="ECO:0000259" key="1">
    <source>
        <dbReference type="Pfam" id="PF10881"/>
    </source>
</evidence>
<gene>
    <name evidence="2" type="ORF">NITINOP_1192</name>
</gene>
<feature type="domain" description="DUF2726" evidence="1">
    <location>
        <begin position="44"/>
        <end position="161"/>
    </location>
</feature>
<dbReference type="Pfam" id="PF10881">
    <property type="entry name" value="DUF2726"/>
    <property type="match status" value="1"/>
</dbReference>
<evidence type="ECO:0000313" key="2">
    <source>
        <dbReference type="EMBL" id="CUQ66167.1"/>
    </source>
</evidence>
<accession>A0A0S4KP69</accession>